<evidence type="ECO:0000256" key="3">
    <source>
        <dbReference type="RuleBase" id="RU361196"/>
    </source>
</evidence>
<dbReference type="RefSeq" id="WP_131153208.1">
    <property type="nucleotide sequence ID" value="NZ_CP036402.1"/>
</dbReference>
<dbReference type="KEGG" id="erz:ER308_00555"/>
<dbReference type="CDD" id="cd10797">
    <property type="entry name" value="GH57N_APU_like_1"/>
    <property type="match status" value="1"/>
</dbReference>
<organism evidence="5 6">
    <name type="scientific">Egibacter rhizosphaerae</name>
    <dbReference type="NCBI Taxonomy" id="1670831"/>
    <lineage>
        <taxon>Bacteria</taxon>
        <taxon>Bacillati</taxon>
        <taxon>Actinomycetota</taxon>
        <taxon>Nitriliruptoria</taxon>
        <taxon>Egibacterales</taxon>
        <taxon>Egibacteraceae</taxon>
        <taxon>Egibacter</taxon>
    </lineage>
</organism>
<keyword evidence="2 3" id="KW-0119">Carbohydrate metabolism</keyword>
<dbReference type="Proteomes" id="UP000291469">
    <property type="component" value="Chromosome"/>
</dbReference>
<protein>
    <submittedName>
        <fullName evidence="5">DUF3536 domain-containing protein</fullName>
    </submittedName>
</protein>
<dbReference type="InterPro" id="IPR004300">
    <property type="entry name" value="Glyco_hydro_57_N"/>
</dbReference>
<dbReference type="Pfam" id="PF12055">
    <property type="entry name" value="DUF3536"/>
    <property type="match status" value="1"/>
</dbReference>
<sequence length="826" mass="90660">MQPFVIHAHFYQPDRANPWTGRLEPEPSASPDRDWNARIHRQCYRANAVARIFDANRRVEQLVNNFEQLSFNVGPTLLNWLAFQEPDTYARILDADWRSSVRTGHGGAIAQAYHHTILPLMNDQDRRTQVRWGLADFRRRFGREAEGLWLPETAADPATIDALIDEGLRFTVLAPHQAARIREPGGDWQEVEAGLDVGRPYRCAHSDGSGRELAIWFYDGPLAQRLAFDRKAMDSSTMLRAIREAGHHGGLVHAALDGETFGHHHPFGELGLAYVLAGAARSEGLEPTNYAAALAARPPEAEVQILDGEGSSWSCSHGVDRWIRDCGCASEGRPGWDQQWRTPLRAALDVVRDAAAEALTDAELLRDPWVARDAYIDVLTGAQSPLSFLQQHGRRGLAGNRQPDVWTLLEAGRHAMGMYTSCGWFFADIGGLEATYVMRFAARVLDLLDEAGAPAPREAVLERLAEARSNQPDLGSGADIWHRDVLPQAVPSWRVAAHVALEHAVNGSGGDREPSTVPGHEVTVTSWRSASHSRLGLTTGALRVRSTATTRERRFAVALAHLGGLDFHGSVAEDPGGALDLDDLWEHFPTAPLARLLRGVDELGSDRSSVGGHAFGLEAALPSRRVAIVDAVFADLTGRFHEQYSRLYQDHRRTLEMLRAAGYELPRDLRAAAELTLARDLDTEIHALDDRPGGDPARFAPIVDLVQHAHDHGYQLDVEPARLALERHIEAATAEACADLTPELAGRVRGWLDQAVALGIEPDLSRAQEDAYALAQRARAGRLSPDATAVLAELGTALGLAPAAWQRDEEYGELRHSEAAAERRAG</sequence>
<accession>A0A411YAG7</accession>
<dbReference type="InterPro" id="IPR052046">
    <property type="entry name" value="GH57_Enzymes"/>
</dbReference>
<dbReference type="InterPro" id="IPR011330">
    <property type="entry name" value="Glyco_hydro/deAcase_b/a-brl"/>
</dbReference>
<evidence type="ECO:0000256" key="2">
    <source>
        <dbReference type="ARBA" id="ARBA00023277"/>
    </source>
</evidence>
<dbReference type="EMBL" id="CP036402">
    <property type="protein sequence ID" value="QBI18210.1"/>
    <property type="molecule type" value="Genomic_DNA"/>
</dbReference>
<evidence type="ECO:0000256" key="1">
    <source>
        <dbReference type="ARBA" id="ARBA00006821"/>
    </source>
</evidence>
<name>A0A411YAG7_9ACTN</name>
<feature type="domain" description="Glycoside hydrolase family 57 N-terminal" evidence="4">
    <location>
        <begin position="98"/>
        <end position="266"/>
    </location>
</feature>
<comment type="similarity">
    <text evidence="1 3">Belongs to the glycosyl hydrolase 57 family.</text>
</comment>
<dbReference type="GO" id="GO:0005975">
    <property type="term" value="P:carbohydrate metabolic process"/>
    <property type="evidence" value="ECO:0007669"/>
    <property type="project" value="InterPro"/>
</dbReference>
<dbReference type="Gene3D" id="3.20.110.10">
    <property type="entry name" value="Glycoside hydrolase 38, N terminal domain"/>
    <property type="match status" value="2"/>
</dbReference>
<dbReference type="InterPro" id="IPR027291">
    <property type="entry name" value="Glyco_hydro_38_N_sf"/>
</dbReference>
<dbReference type="PANTHER" id="PTHR36306:SF3">
    <property type="entry name" value="GLYCOSIDE HYDROLASE FAMILY 57"/>
    <property type="match status" value="1"/>
</dbReference>
<evidence type="ECO:0000313" key="6">
    <source>
        <dbReference type="Proteomes" id="UP000291469"/>
    </source>
</evidence>
<proteinExistence type="inferred from homology"/>
<evidence type="ECO:0000313" key="5">
    <source>
        <dbReference type="EMBL" id="QBI18210.1"/>
    </source>
</evidence>
<dbReference type="GO" id="GO:0003824">
    <property type="term" value="F:catalytic activity"/>
    <property type="evidence" value="ECO:0007669"/>
    <property type="project" value="InterPro"/>
</dbReference>
<keyword evidence="6" id="KW-1185">Reference proteome</keyword>
<evidence type="ECO:0000259" key="4">
    <source>
        <dbReference type="Pfam" id="PF03065"/>
    </source>
</evidence>
<gene>
    <name evidence="5" type="ORF">ER308_00555</name>
</gene>
<dbReference type="Pfam" id="PF03065">
    <property type="entry name" value="Glyco_hydro_57"/>
    <property type="match status" value="1"/>
</dbReference>
<reference evidence="5 6" key="1">
    <citation type="submission" date="2019-01" db="EMBL/GenBank/DDBJ databases">
        <title>Egibacter rhizosphaerae EGI 80759T.</title>
        <authorList>
            <person name="Chen D.-D."/>
            <person name="Tian Y."/>
            <person name="Jiao J.-Y."/>
            <person name="Zhang X.-T."/>
            <person name="Zhang Y.-G."/>
            <person name="Zhang Y."/>
            <person name="Xiao M."/>
            <person name="Shu W.-S."/>
            <person name="Li W.-J."/>
        </authorList>
    </citation>
    <scope>NUCLEOTIDE SEQUENCE [LARGE SCALE GENOMIC DNA]</scope>
    <source>
        <strain evidence="5 6">EGI 80759</strain>
    </source>
</reference>
<dbReference type="InterPro" id="IPR021923">
    <property type="entry name" value="DUF3536"/>
</dbReference>
<dbReference type="SUPFAM" id="SSF88713">
    <property type="entry name" value="Glycoside hydrolase/deacetylase"/>
    <property type="match status" value="1"/>
</dbReference>
<dbReference type="AlphaFoldDB" id="A0A411YAG7"/>
<dbReference type="OrthoDB" id="9757977at2"/>
<dbReference type="PANTHER" id="PTHR36306">
    <property type="entry name" value="ALPHA-AMYLASE-RELATED-RELATED"/>
    <property type="match status" value="1"/>
</dbReference>